<dbReference type="EnsemblMetazoa" id="AMEM009165-RA">
    <property type="protein sequence ID" value="AMEM009165-PA"/>
    <property type="gene ID" value="AMEM009165"/>
</dbReference>
<dbReference type="AlphaFoldDB" id="A0A182V5F4"/>
<evidence type="ECO:0000313" key="2">
    <source>
        <dbReference type="Proteomes" id="UP000075903"/>
    </source>
</evidence>
<sequence>MSSVEFCFLHVSANDEASLLASQPKTANAGKTLEQTTILFDYSTPCSSTIYSTGQHDARILDSGLYLAQEGDSLTAINQPMVVAIGRSKIPCMPRMALCGGLMMGVPSSDPNTPPFEMVKVPPSMSSTANVPFFALSASPAMASSISA</sequence>
<dbReference type="Proteomes" id="UP000075903">
    <property type="component" value="Unassembled WGS sequence"/>
</dbReference>
<reference evidence="1" key="1">
    <citation type="submission" date="2020-05" db="UniProtKB">
        <authorList>
            <consortium name="EnsemblMetazoa"/>
        </authorList>
    </citation>
    <scope>IDENTIFICATION</scope>
    <source>
        <strain evidence="1">MAF</strain>
    </source>
</reference>
<keyword evidence="2" id="KW-1185">Reference proteome</keyword>
<protein>
    <submittedName>
        <fullName evidence="1">Uncharacterized protein</fullName>
    </submittedName>
</protein>
<name>A0A182V5F4_ANOME</name>
<organism evidence="1 2">
    <name type="scientific">Anopheles merus</name>
    <name type="common">Mosquito</name>
    <dbReference type="NCBI Taxonomy" id="30066"/>
    <lineage>
        <taxon>Eukaryota</taxon>
        <taxon>Metazoa</taxon>
        <taxon>Ecdysozoa</taxon>
        <taxon>Arthropoda</taxon>
        <taxon>Hexapoda</taxon>
        <taxon>Insecta</taxon>
        <taxon>Pterygota</taxon>
        <taxon>Neoptera</taxon>
        <taxon>Endopterygota</taxon>
        <taxon>Diptera</taxon>
        <taxon>Nematocera</taxon>
        <taxon>Culicoidea</taxon>
        <taxon>Culicidae</taxon>
        <taxon>Anophelinae</taxon>
        <taxon>Anopheles</taxon>
    </lineage>
</organism>
<proteinExistence type="predicted"/>
<accession>A0A182V5F4</accession>
<evidence type="ECO:0000313" key="1">
    <source>
        <dbReference type="EnsemblMetazoa" id="AMEM009165-PA"/>
    </source>
</evidence>
<dbReference type="VEuPathDB" id="VectorBase:AMEM009165"/>
<dbReference type="AntiFam" id="ANF00206">
    <property type="entry name" value="Shadow ORF (opposite sucB)"/>
</dbReference>